<comment type="subcellular location">
    <subcellularLocation>
        <location evidence="2">Cytoplasm</location>
    </subcellularLocation>
    <subcellularLocation>
        <location evidence="1">Nucleus</location>
    </subcellularLocation>
</comment>
<keyword evidence="7" id="KW-0694">RNA-binding</keyword>
<keyword evidence="6" id="KW-0963">Cytoplasm</keyword>
<keyword evidence="5" id="KW-0813">Transport</keyword>
<evidence type="ECO:0000256" key="7">
    <source>
        <dbReference type="ARBA" id="ARBA00022884"/>
    </source>
</evidence>
<feature type="domain" description="Phosphorylated adapter RNA export protein RNA-binding" evidence="12">
    <location>
        <begin position="1"/>
        <end position="75"/>
    </location>
</feature>
<evidence type="ECO:0000256" key="8">
    <source>
        <dbReference type="ARBA" id="ARBA00022927"/>
    </source>
</evidence>
<proteinExistence type="inferred from homology"/>
<dbReference type="AlphaFoldDB" id="A0A3P7MLV9"/>
<evidence type="ECO:0000256" key="9">
    <source>
        <dbReference type="ARBA" id="ARBA00023242"/>
    </source>
</evidence>
<sequence length="197" mass="22092">MGERDPRTVKSIVQACGMEKALALFEETRNVESHGGMMIENGQRRRTPGGVFITLFKLDSEISEDVKKRLFGETKAEARKMLKARKKGRINYAENVAKVAELMKKEKEKEKHKDEDTNLKPLPEAEQVLLAGVQPGDTHVFDDSDVAELMKKEKEKEKLKDEDATLKPLPEAEQVLLAGDQPGDTHVFDDGDVSMEA</sequence>
<dbReference type="PANTHER" id="PTHR13135:SF0">
    <property type="entry name" value="PHOSPHORYLATED ADAPTER RNA EXPORT PROTEIN"/>
    <property type="match status" value="1"/>
</dbReference>
<accession>A0A3P7MLV9</accession>
<dbReference type="Gene3D" id="1.10.10.1440">
    <property type="entry name" value="PHAX RNA-binding domain"/>
    <property type="match status" value="1"/>
</dbReference>
<evidence type="ECO:0000256" key="10">
    <source>
        <dbReference type="ARBA" id="ARBA00030834"/>
    </source>
</evidence>
<dbReference type="Pfam" id="PF10258">
    <property type="entry name" value="PHAX_RNA-bd"/>
    <property type="match status" value="1"/>
</dbReference>
<feature type="region of interest" description="Disordered" evidence="11">
    <location>
        <begin position="178"/>
        <end position="197"/>
    </location>
</feature>
<evidence type="ECO:0000256" key="3">
    <source>
        <dbReference type="ARBA" id="ARBA00006094"/>
    </source>
</evidence>
<dbReference type="InterPro" id="IPR038092">
    <property type="entry name" value="PHAX_RNA-binding_sf"/>
</dbReference>
<evidence type="ECO:0000313" key="14">
    <source>
        <dbReference type="Proteomes" id="UP000271889"/>
    </source>
</evidence>
<keyword evidence="14" id="KW-1185">Reference proteome</keyword>
<evidence type="ECO:0000256" key="6">
    <source>
        <dbReference type="ARBA" id="ARBA00022490"/>
    </source>
</evidence>
<dbReference type="InterPro" id="IPR039047">
    <property type="entry name" value="PHAX"/>
</dbReference>
<evidence type="ECO:0000256" key="4">
    <source>
        <dbReference type="ARBA" id="ARBA00016856"/>
    </source>
</evidence>
<evidence type="ECO:0000256" key="5">
    <source>
        <dbReference type="ARBA" id="ARBA00022448"/>
    </source>
</evidence>
<evidence type="ECO:0000313" key="13">
    <source>
        <dbReference type="EMBL" id="VDN30624.1"/>
    </source>
</evidence>
<protein>
    <recommendedName>
        <fullName evidence="4">Phosphorylated adapter RNA export protein</fullName>
    </recommendedName>
    <alternativeName>
        <fullName evidence="10">RNA U small nuclear RNA export adapter protein</fullName>
    </alternativeName>
</protein>
<comment type="similarity">
    <text evidence="3">Belongs to the PHAX family.</text>
</comment>
<evidence type="ECO:0000259" key="12">
    <source>
        <dbReference type="Pfam" id="PF10258"/>
    </source>
</evidence>
<dbReference type="EMBL" id="UYRV01117382">
    <property type="protein sequence ID" value="VDN30624.1"/>
    <property type="molecule type" value="Genomic_DNA"/>
</dbReference>
<evidence type="ECO:0000256" key="11">
    <source>
        <dbReference type="SAM" id="MobiDB-lite"/>
    </source>
</evidence>
<keyword evidence="8" id="KW-0653">Protein transport</keyword>
<dbReference type="GO" id="GO:0015031">
    <property type="term" value="P:protein transport"/>
    <property type="evidence" value="ECO:0007669"/>
    <property type="project" value="UniProtKB-KW"/>
</dbReference>
<name>A0A3P7MLV9_CYLGO</name>
<gene>
    <name evidence="13" type="ORF">CGOC_LOCUS11598</name>
</gene>
<dbReference type="OrthoDB" id="20573at2759"/>
<dbReference type="Proteomes" id="UP000271889">
    <property type="component" value="Unassembled WGS sequence"/>
</dbReference>
<dbReference type="PANTHER" id="PTHR13135">
    <property type="entry name" value="CYTOSOLIC RESINIFERATOXIN BINDING PROTEIN RBP-26"/>
    <property type="match status" value="1"/>
</dbReference>
<dbReference type="GO" id="GO:0005634">
    <property type="term" value="C:nucleus"/>
    <property type="evidence" value="ECO:0007669"/>
    <property type="project" value="UniProtKB-SubCell"/>
</dbReference>
<dbReference type="GO" id="GO:0005737">
    <property type="term" value="C:cytoplasm"/>
    <property type="evidence" value="ECO:0007669"/>
    <property type="project" value="UniProtKB-SubCell"/>
</dbReference>
<dbReference type="GO" id="GO:0006408">
    <property type="term" value="P:snRNA export from nucleus"/>
    <property type="evidence" value="ECO:0007669"/>
    <property type="project" value="InterPro"/>
</dbReference>
<evidence type="ECO:0000256" key="2">
    <source>
        <dbReference type="ARBA" id="ARBA00004496"/>
    </source>
</evidence>
<keyword evidence="9" id="KW-0539">Nucleus</keyword>
<organism evidence="13 14">
    <name type="scientific">Cylicostephanus goldi</name>
    <name type="common">Nematode worm</name>
    <dbReference type="NCBI Taxonomy" id="71465"/>
    <lineage>
        <taxon>Eukaryota</taxon>
        <taxon>Metazoa</taxon>
        <taxon>Ecdysozoa</taxon>
        <taxon>Nematoda</taxon>
        <taxon>Chromadorea</taxon>
        <taxon>Rhabditida</taxon>
        <taxon>Rhabditina</taxon>
        <taxon>Rhabditomorpha</taxon>
        <taxon>Strongyloidea</taxon>
        <taxon>Strongylidae</taxon>
        <taxon>Cylicostephanus</taxon>
    </lineage>
</organism>
<reference evidence="13 14" key="1">
    <citation type="submission" date="2018-11" db="EMBL/GenBank/DDBJ databases">
        <authorList>
            <consortium name="Pathogen Informatics"/>
        </authorList>
    </citation>
    <scope>NUCLEOTIDE SEQUENCE [LARGE SCALE GENOMIC DNA]</scope>
</reference>
<dbReference type="InterPro" id="IPR019385">
    <property type="entry name" value="PHAX_RNA-binding_domain"/>
</dbReference>
<evidence type="ECO:0000256" key="1">
    <source>
        <dbReference type="ARBA" id="ARBA00004123"/>
    </source>
</evidence>
<dbReference type="GO" id="GO:0003723">
    <property type="term" value="F:RNA binding"/>
    <property type="evidence" value="ECO:0007669"/>
    <property type="project" value="UniProtKB-KW"/>
</dbReference>